<evidence type="ECO:0000259" key="4">
    <source>
        <dbReference type="SMART" id="SM00646"/>
    </source>
</evidence>
<dbReference type="PROSITE" id="PS51257">
    <property type="entry name" value="PROKAR_LIPOPROTEIN"/>
    <property type="match status" value="1"/>
</dbReference>
<dbReference type="Proteomes" id="UP001060112">
    <property type="component" value="Chromosome"/>
</dbReference>
<dbReference type="Pfam" id="PF01520">
    <property type="entry name" value="Amidase_3"/>
    <property type="match status" value="1"/>
</dbReference>
<protein>
    <submittedName>
        <fullName evidence="5">N-acetylmuramoyl-L-alanine amidase</fullName>
        <ecNumber evidence="5">3.5.1.28</ecNumber>
    </submittedName>
</protein>
<dbReference type="SMART" id="SM00646">
    <property type="entry name" value="Ami_3"/>
    <property type="match status" value="1"/>
</dbReference>
<feature type="region of interest" description="Disordered" evidence="2">
    <location>
        <begin position="189"/>
        <end position="272"/>
    </location>
</feature>
<evidence type="ECO:0000313" key="6">
    <source>
        <dbReference type="Proteomes" id="UP001060112"/>
    </source>
</evidence>
<feature type="compositionally biased region" description="Basic and acidic residues" evidence="2">
    <location>
        <begin position="189"/>
        <end position="203"/>
    </location>
</feature>
<feature type="domain" description="MurNAc-LAA" evidence="4">
    <location>
        <begin position="313"/>
        <end position="431"/>
    </location>
</feature>
<dbReference type="RefSeq" id="WP_290142097.1">
    <property type="nucleotide sequence ID" value="NZ_CP101620.1"/>
</dbReference>
<dbReference type="InterPro" id="IPR002508">
    <property type="entry name" value="MurNAc-LAA_cat"/>
</dbReference>
<feature type="compositionally biased region" description="Low complexity" evidence="2">
    <location>
        <begin position="208"/>
        <end position="222"/>
    </location>
</feature>
<evidence type="ECO:0000313" key="5">
    <source>
        <dbReference type="EMBL" id="UTY40658.1"/>
    </source>
</evidence>
<dbReference type="InterPro" id="IPR050695">
    <property type="entry name" value="N-acetylmuramoyl_amidase_3"/>
</dbReference>
<accession>A0ABY5I5M8</accession>
<dbReference type="InterPro" id="IPR013783">
    <property type="entry name" value="Ig-like_fold"/>
</dbReference>
<keyword evidence="3" id="KW-1133">Transmembrane helix</keyword>
<name>A0ABY5I5M8_9FIRM</name>
<feature type="transmembrane region" description="Helical" evidence="3">
    <location>
        <begin position="7"/>
        <end position="27"/>
    </location>
</feature>
<dbReference type="Gene3D" id="2.60.40.10">
    <property type="entry name" value="Immunoglobulins"/>
    <property type="match status" value="1"/>
</dbReference>
<sequence>MKNKKWMMIVLSVIVVIGGCIGGYIWYQNDQKQKILDSIQLTFTDQTVIEYGSECHGEDLVDKQSGELMAPTIDTMKIGKQTLEYKLSKGELSKTFTHEIEIKDTQLPEIKLSKESVSLAYGDTFEMKKYVESVKDKVDGDLTYVSYDKVTDDQTGYYTYQNKVNTKKAGIYQVVVKAVDKNQNKSEKTLKVTVKEKPKEEVTSNHQTSSTASSSSTSSSTTQYVASPNNRVIVIDPGHQGKGNSSLEPIGPGASTKKAKVAGGATGTSTKIPESKTTLEIGLRLKSELQARGYTVIMTRTSQSVNISNKERAMIGNNNNAAAVIHLHCDGAGSSARGAHTIAPAKNNPYCPSIYSASSKLAKNVINSYCAKTGLKNRGVSYRNDLSGINWSEVPSIYIEMGFITNPTEDKLLNDDAFQTKCAQGIADGIDAYF</sequence>
<reference evidence="5" key="1">
    <citation type="submission" date="2022-07" db="EMBL/GenBank/DDBJ databases">
        <title>Faecal culturing of patients with breast cancer.</title>
        <authorList>
            <person name="Teng N.M.Y."/>
            <person name="Kiu R."/>
            <person name="Evans R."/>
            <person name="Baker D.J."/>
            <person name="Zenner C."/>
            <person name="Robinson S.D."/>
            <person name="Hall L.J."/>
        </authorList>
    </citation>
    <scope>NUCLEOTIDE SEQUENCE</scope>
    <source>
        <strain evidence="5">LH1062</strain>
    </source>
</reference>
<evidence type="ECO:0000256" key="1">
    <source>
        <dbReference type="ARBA" id="ARBA00022801"/>
    </source>
</evidence>
<gene>
    <name evidence="5" type="ORF">NMU03_07810</name>
</gene>
<keyword evidence="3" id="KW-0812">Transmembrane</keyword>
<dbReference type="PANTHER" id="PTHR30404">
    <property type="entry name" value="N-ACETYLMURAMOYL-L-ALANINE AMIDASE"/>
    <property type="match status" value="1"/>
</dbReference>
<dbReference type="PANTHER" id="PTHR30404:SF0">
    <property type="entry name" value="N-ACETYLMURAMOYL-L-ALANINE AMIDASE AMIC"/>
    <property type="match status" value="1"/>
</dbReference>
<dbReference type="Gene3D" id="3.40.630.40">
    <property type="entry name" value="Zn-dependent exopeptidases"/>
    <property type="match status" value="1"/>
</dbReference>
<dbReference type="SUPFAM" id="SSF53187">
    <property type="entry name" value="Zn-dependent exopeptidases"/>
    <property type="match status" value="1"/>
</dbReference>
<dbReference type="EC" id="3.5.1.28" evidence="5"/>
<evidence type="ECO:0000256" key="3">
    <source>
        <dbReference type="SAM" id="Phobius"/>
    </source>
</evidence>
<proteinExistence type="predicted"/>
<dbReference type="CDD" id="cd02696">
    <property type="entry name" value="MurNAc-LAA"/>
    <property type="match status" value="1"/>
</dbReference>
<dbReference type="EMBL" id="CP101620">
    <property type="protein sequence ID" value="UTY40658.1"/>
    <property type="molecule type" value="Genomic_DNA"/>
</dbReference>
<keyword evidence="3" id="KW-0472">Membrane</keyword>
<keyword evidence="6" id="KW-1185">Reference proteome</keyword>
<organism evidence="5 6">
    <name type="scientific">Allocoprobacillus halotolerans</name>
    <dbReference type="NCBI Taxonomy" id="2944914"/>
    <lineage>
        <taxon>Bacteria</taxon>
        <taxon>Bacillati</taxon>
        <taxon>Bacillota</taxon>
        <taxon>Erysipelotrichia</taxon>
        <taxon>Erysipelotrichales</taxon>
        <taxon>Erysipelotrichaceae</taxon>
        <taxon>Allocoprobacillus</taxon>
    </lineage>
</organism>
<dbReference type="GO" id="GO:0008745">
    <property type="term" value="F:N-acetylmuramoyl-L-alanine amidase activity"/>
    <property type="evidence" value="ECO:0007669"/>
    <property type="project" value="UniProtKB-EC"/>
</dbReference>
<keyword evidence="1 5" id="KW-0378">Hydrolase</keyword>
<evidence type="ECO:0000256" key="2">
    <source>
        <dbReference type="SAM" id="MobiDB-lite"/>
    </source>
</evidence>